<dbReference type="PANTHER" id="PTHR11610:SF173">
    <property type="entry name" value="LIPASE DOMAIN-CONTAINING PROTEIN-RELATED"/>
    <property type="match status" value="1"/>
</dbReference>
<dbReference type="GO" id="GO:0016298">
    <property type="term" value="F:lipase activity"/>
    <property type="evidence" value="ECO:0007669"/>
    <property type="project" value="InterPro"/>
</dbReference>
<comment type="similarity">
    <text evidence="2 4">Belongs to the AB hydrolase superfamily. Lipase family.</text>
</comment>
<dbReference type="GO" id="GO:0017171">
    <property type="term" value="F:serine hydrolase activity"/>
    <property type="evidence" value="ECO:0007669"/>
    <property type="project" value="TreeGrafter"/>
</dbReference>
<accession>A0A9N9S172</accession>
<keyword evidence="5" id="KW-0732">Signal</keyword>
<dbReference type="AlphaFoldDB" id="A0A9N9S172"/>
<evidence type="ECO:0000256" key="4">
    <source>
        <dbReference type="RuleBase" id="RU004262"/>
    </source>
</evidence>
<dbReference type="Pfam" id="PF00151">
    <property type="entry name" value="Lipase"/>
    <property type="match status" value="1"/>
</dbReference>
<evidence type="ECO:0000259" key="6">
    <source>
        <dbReference type="Pfam" id="PF00151"/>
    </source>
</evidence>
<keyword evidence="8" id="KW-1185">Reference proteome</keyword>
<gene>
    <name evidence="7" type="ORF">CHIRRI_LOCUS9156</name>
</gene>
<sequence length="311" mass="34608">MKIFAVFVLFVFGAVGENLVENYDRELSTIKLLFYPNINSIDNPIEISPLYNTGWKLVDFLANETKLMIHGWNAFSNHISVNPVLHAYLKANNSRVLAVDWRDASQLSYVVARRIITSIAGRICGQLRYFVKETQIDIANLHVIGHSLGCHIATHIGRCFDGEIGRLTALDAAGPFFTKFSTDAYSRNDFLFVDSIHTSAGLAGEFEVRGHAAFFPNGGVAPQPGCEASDLISFTACSHYRVSNYFAESILLPTTFLAHQCELSLIQLPTAHRNCHNGSNVVLMGEHIDHNTRGVFYLQTFSTFPFGKDEL</sequence>
<reference evidence="7" key="1">
    <citation type="submission" date="2022-01" db="EMBL/GenBank/DDBJ databases">
        <authorList>
            <person name="King R."/>
        </authorList>
    </citation>
    <scope>NUCLEOTIDE SEQUENCE</scope>
</reference>
<comment type="subcellular location">
    <subcellularLocation>
        <location evidence="1">Secreted</location>
    </subcellularLocation>
</comment>
<dbReference type="GO" id="GO:0016042">
    <property type="term" value="P:lipid catabolic process"/>
    <property type="evidence" value="ECO:0007669"/>
    <property type="project" value="TreeGrafter"/>
</dbReference>
<evidence type="ECO:0000256" key="1">
    <source>
        <dbReference type="ARBA" id="ARBA00004613"/>
    </source>
</evidence>
<proteinExistence type="inferred from homology"/>
<keyword evidence="3" id="KW-0964">Secreted</keyword>
<dbReference type="InterPro" id="IPR000734">
    <property type="entry name" value="TAG_lipase"/>
</dbReference>
<feature type="domain" description="Lipase" evidence="6">
    <location>
        <begin position="55"/>
        <end position="306"/>
    </location>
</feature>
<evidence type="ECO:0000313" key="8">
    <source>
        <dbReference type="Proteomes" id="UP001153620"/>
    </source>
</evidence>
<dbReference type="InterPro" id="IPR029058">
    <property type="entry name" value="AB_hydrolase_fold"/>
</dbReference>
<dbReference type="PRINTS" id="PR00821">
    <property type="entry name" value="TAGLIPASE"/>
</dbReference>
<dbReference type="PANTHER" id="PTHR11610">
    <property type="entry name" value="LIPASE"/>
    <property type="match status" value="1"/>
</dbReference>
<dbReference type="GO" id="GO:0005615">
    <property type="term" value="C:extracellular space"/>
    <property type="evidence" value="ECO:0007669"/>
    <property type="project" value="TreeGrafter"/>
</dbReference>
<evidence type="ECO:0000313" key="7">
    <source>
        <dbReference type="EMBL" id="CAG9806296.1"/>
    </source>
</evidence>
<dbReference type="EMBL" id="OU895879">
    <property type="protein sequence ID" value="CAG9806296.1"/>
    <property type="molecule type" value="Genomic_DNA"/>
</dbReference>
<dbReference type="Proteomes" id="UP001153620">
    <property type="component" value="Chromosome 3"/>
</dbReference>
<dbReference type="SUPFAM" id="SSF53474">
    <property type="entry name" value="alpha/beta-Hydrolases"/>
    <property type="match status" value="1"/>
</dbReference>
<name>A0A9N9S172_9DIPT</name>
<organism evidence="7 8">
    <name type="scientific">Chironomus riparius</name>
    <dbReference type="NCBI Taxonomy" id="315576"/>
    <lineage>
        <taxon>Eukaryota</taxon>
        <taxon>Metazoa</taxon>
        <taxon>Ecdysozoa</taxon>
        <taxon>Arthropoda</taxon>
        <taxon>Hexapoda</taxon>
        <taxon>Insecta</taxon>
        <taxon>Pterygota</taxon>
        <taxon>Neoptera</taxon>
        <taxon>Endopterygota</taxon>
        <taxon>Diptera</taxon>
        <taxon>Nematocera</taxon>
        <taxon>Chironomoidea</taxon>
        <taxon>Chironomidae</taxon>
        <taxon>Chironominae</taxon>
        <taxon>Chironomus</taxon>
    </lineage>
</organism>
<protein>
    <recommendedName>
        <fullName evidence="6">Lipase domain-containing protein</fullName>
    </recommendedName>
</protein>
<dbReference type="OrthoDB" id="199913at2759"/>
<reference evidence="7" key="2">
    <citation type="submission" date="2022-10" db="EMBL/GenBank/DDBJ databases">
        <authorList>
            <consortium name="ENA_rothamsted_submissions"/>
            <consortium name="culmorum"/>
            <person name="King R."/>
        </authorList>
    </citation>
    <scope>NUCLEOTIDE SEQUENCE</scope>
</reference>
<evidence type="ECO:0000256" key="2">
    <source>
        <dbReference type="ARBA" id="ARBA00010701"/>
    </source>
</evidence>
<evidence type="ECO:0000256" key="5">
    <source>
        <dbReference type="SAM" id="SignalP"/>
    </source>
</evidence>
<dbReference type="InterPro" id="IPR013818">
    <property type="entry name" value="Lipase"/>
</dbReference>
<dbReference type="Gene3D" id="3.40.50.1820">
    <property type="entry name" value="alpha/beta hydrolase"/>
    <property type="match status" value="1"/>
</dbReference>
<feature type="signal peptide" evidence="5">
    <location>
        <begin position="1"/>
        <end position="16"/>
    </location>
</feature>
<evidence type="ECO:0000256" key="3">
    <source>
        <dbReference type="ARBA" id="ARBA00022525"/>
    </source>
</evidence>
<feature type="chain" id="PRO_5040270586" description="Lipase domain-containing protein" evidence="5">
    <location>
        <begin position="17"/>
        <end position="311"/>
    </location>
</feature>